<gene>
    <name evidence="1" type="ORF">FD755_022700</name>
</gene>
<reference evidence="1 2" key="1">
    <citation type="submission" date="2019-06" db="EMBL/GenBank/DDBJ databases">
        <title>Discovery of a novel chromosome fission-fusion reversal in muntjac.</title>
        <authorList>
            <person name="Mudd A.B."/>
            <person name="Bredeson J.V."/>
            <person name="Baum R."/>
            <person name="Hockemeyer D."/>
            <person name="Rokhsar D.S."/>
        </authorList>
    </citation>
    <scope>NUCLEOTIDE SEQUENCE [LARGE SCALE GENOMIC DNA]</scope>
    <source>
        <strain evidence="1">UCam_UCB_Mr</strain>
        <tissue evidence="1">Fibroblast cell line</tissue>
    </source>
</reference>
<dbReference type="AlphaFoldDB" id="A0A5N3W187"/>
<sequence length="81" mass="9956">MDSSEHNSIWALQYLKIEQRYRIQRLTESLRLHYGKGTESRMRRFQCTCSYCWFNRDPSKDNYENYYNTTYSNYATELNES</sequence>
<keyword evidence="2" id="KW-1185">Reference proteome</keyword>
<dbReference type="EMBL" id="VCEB01000022">
    <property type="protein sequence ID" value="KAB0355241.1"/>
    <property type="molecule type" value="Genomic_DNA"/>
</dbReference>
<evidence type="ECO:0000313" key="2">
    <source>
        <dbReference type="Proteomes" id="UP000326062"/>
    </source>
</evidence>
<dbReference type="Proteomes" id="UP000326062">
    <property type="component" value="Chromosome 22"/>
</dbReference>
<accession>A0A5N3W187</accession>
<comment type="caution">
    <text evidence="1">The sequence shown here is derived from an EMBL/GenBank/DDBJ whole genome shotgun (WGS) entry which is preliminary data.</text>
</comment>
<evidence type="ECO:0000313" key="1">
    <source>
        <dbReference type="EMBL" id="KAB0355241.1"/>
    </source>
</evidence>
<proteinExistence type="predicted"/>
<protein>
    <submittedName>
        <fullName evidence="1">Uncharacterized protein</fullName>
    </submittedName>
</protein>
<name>A0A5N3W187_MUNRE</name>
<organism evidence="1 2">
    <name type="scientific">Muntiacus reevesi</name>
    <name type="common">Reeves' muntjac</name>
    <name type="synonym">Cervus reevesi</name>
    <dbReference type="NCBI Taxonomy" id="9886"/>
    <lineage>
        <taxon>Eukaryota</taxon>
        <taxon>Metazoa</taxon>
        <taxon>Chordata</taxon>
        <taxon>Craniata</taxon>
        <taxon>Vertebrata</taxon>
        <taxon>Euteleostomi</taxon>
        <taxon>Mammalia</taxon>
        <taxon>Eutheria</taxon>
        <taxon>Laurasiatheria</taxon>
        <taxon>Artiodactyla</taxon>
        <taxon>Ruminantia</taxon>
        <taxon>Pecora</taxon>
        <taxon>Cervidae</taxon>
        <taxon>Muntiacinae</taxon>
        <taxon>Muntiacus</taxon>
    </lineage>
</organism>